<feature type="region of interest" description="Disordered" evidence="2">
    <location>
        <begin position="124"/>
        <end position="172"/>
    </location>
</feature>
<dbReference type="Pfam" id="PF15804">
    <property type="entry name" value="CCDC168_N"/>
    <property type="match status" value="12"/>
</dbReference>
<feature type="region of interest" description="Disordered" evidence="2">
    <location>
        <begin position="6217"/>
        <end position="6277"/>
    </location>
</feature>
<feature type="domain" description="Coiled-coil" evidence="4">
    <location>
        <begin position="2293"/>
        <end position="2427"/>
    </location>
</feature>
<feature type="region of interest" description="Disordered" evidence="2">
    <location>
        <begin position="603"/>
        <end position="629"/>
    </location>
</feature>
<dbReference type="KEGG" id="pcad:102980457"/>
<feature type="compositionally biased region" description="Basic and acidic residues" evidence="2">
    <location>
        <begin position="151"/>
        <end position="165"/>
    </location>
</feature>
<evidence type="ECO:0000256" key="3">
    <source>
        <dbReference type="SAM" id="Phobius"/>
    </source>
</evidence>
<feature type="domain" description="Coiled-coil" evidence="4">
    <location>
        <begin position="4399"/>
        <end position="4538"/>
    </location>
</feature>
<name>A0A2Y9ES06_PHYMC</name>
<dbReference type="GeneID" id="102980457"/>
<feature type="compositionally biased region" description="Basic and acidic residues" evidence="2">
    <location>
        <begin position="4782"/>
        <end position="4798"/>
    </location>
</feature>
<evidence type="ECO:0000256" key="1">
    <source>
        <dbReference type="SAM" id="Coils"/>
    </source>
</evidence>
<feature type="region of interest" description="Disordered" evidence="2">
    <location>
        <begin position="6323"/>
        <end position="6400"/>
    </location>
</feature>
<feature type="region of interest" description="Disordered" evidence="2">
    <location>
        <begin position="4779"/>
        <end position="4833"/>
    </location>
</feature>
<feature type="region of interest" description="Disordered" evidence="2">
    <location>
        <begin position="473"/>
        <end position="507"/>
    </location>
</feature>
<keyword evidence="1" id="KW-0175">Coiled coil</keyword>
<keyword evidence="3" id="KW-0472">Membrane</keyword>
<feature type="region of interest" description="Disordered" evidence="2">
    <location>
        <begin position="3843"/>
        <end position="3865"/>
    </location>
</feature>
<dbReference type="InterPro" id="IPR031624">
    <property type="entry name" value="CCDC168_N"/>
</dbReference>
<feature type="region of interest" description="Disordered" evidence="2">
    <location>
        <begin position="5786"/>
        <end position="5839"/>
    </location>
</feature>
<feature type="compositionally biased region" description="Basic and acidic residues" evidence="2">
    <location>
        <begin position="840"/>
        <end position="854"/>
    </location>
</feature>
<evidence type="ECO:0000256" key="2">
    <source>
        <dbReference type="SAM" id="MobiDB-lite"/>
    </source>
</evidence>
<dbReference type="OrthoDB" id="9837682at2759"/>
<feature type="compositionally biased region" description="Acidic residues" evidence="2">
    <location>
        <begin position="822"/>
        <end position="831"/>
    </location>
</feature>
<dbReference type="Proteomes" id="UP000248484">
    <property type="component" value="Chromosome 13"/>
</dbReference>
<feature type="domain" description="Coiled-coil" evidence="4">
    <location>
        <begin position="4122"/>
        <end position="4327"/>
    </location>
</feature>
<keyword evidence="5" id="KW-1185">Reference proteome</keyword>
<feature type="compositionally biased region" description="Polar residues" evidence="2">
    <location>
        <begin position="4222"/>
        <end position="4233"/>
    </location>
</feature>
<feature type="compositionally biased region" description="Basic and acidic residues" evidence="2">
    <location>
        <begin position="6335"/>
        <end position="6350"/>
    </location>
</feature>
<feature type="compositionally biased region" description="Basic residues" evidence="2">
    <location>
        <begin position="484"/>
        <end position="497"/>
    </location>
</feature>
<feature type="region of interest" description="Disordered" evidence="2">
    <location>
        <begin position="2448"/>
        <end position="2480"/>
    </location>
</feature>
<feature type="coiled-coil region" evidence="1">
    <location>
        <begin position="3782"/>
        <end position="3809"/>
    </location>
</feature>
<feature type="compositionally biased region" description="Basic and acidic residues" evidence="2">
    <location>
        <begin position="5417"/>
        <end position="5433"/>
    </location>
</feature>
<feature type="domain" description="Coiled-coil" evidence="4">
    <location>
        <begin position="5149"/>
        <end position="5261"/>
    </location>
</feature>
<feature type="region of interest" description="Disordered" evidence="2">
    <location>
        <begin position="4199"/>
        <end position="4340"/>
    </location>
</feature>
<evidence type="ECO:0000313" key="5">
    <source>
        <dbReference type="Proteomes" id="UP000248484"/>
    </source>
</evidence>
<feature type="compositionally biased region" description="Polar residues" evidence="2">
    <location>
        <begin position="5387"/>
        <end position="5410"/>
    </location>
</feature>
<feature type="domain" description="Coiled-coil" evidence="4">
    <location>
        <begin position="3393"/>
        <end position="3467"/>
    </location>
</feature>
<feature type="region of interest" description="Disordered" evidence="2">
    <location>
        <begin position="362"/>
        <end position="385"/>
    </location>
</feature>
<feature type="compositionally biased region" description="Polar residues" evidence="2">
    <location>
        <begin position="5809"/>
        <end position="5839"/>
    </location>
</feature>
<feature type="compositionally biased region" description="Basic and acidic residues" evidence="2">
    <location>
        <begin position="6374"/>
        <end position="6384"/>
    </location>
</feature>
<feature type="region of interest" description="Disordered" evidence="2">
    <location>
        <begin position="1271"/>
        <end position="1303"/>
    </location>
</feature>
<gene>
    <name evidence="6" type="primary">CCDC168</name>
</gene>
<dbReference type="PANTHER" id="PTHR35542">
    <property type="entry name" value="COILED-COIL DOMAIN-CONTAINING PROTEIN 168"/>
    <property type="match status" value="1"/>
</dbReference>
<feature type="domain" description="Coiled-coil" evidence="4">
    <location>
        <begin position="4808"/>
        <end position="4911"/>
    </location>
</feature>
<feature type="compositionally biased region" description="Basic and acidic residues" evidence="2">
    <location>
        <begin position="5790"/>
        <end position="5801"/>
    </location>
</feature>
<dbReference type="InParanoid" id="A0A2Y9ES06"/>
<dbReference type="InterPro" id="IPR053366">
    <property type="entry name" value="LRR_transmembrane"/>
</dbReference>
<sequence>MKTSVYFTYNIKMSKQFYFLKKVGGLENNTFLTLWDLLESWTSKNNWMATLFIIFLGIIFAIILIKICTAFQKKPALRPEKDNTDAHKKEDSCLKSMKFDNWSIHSSSEERVDDFSERTITSSLTSEGNEGNFGDRVSLPDEPTRASTSESKYRVSHFSESREPSSDGTSSSLSLFHSEVQEIFPRCRGCPENEHETIQFSSKKLFSIMKANENKNLMFSSDFNFSRISRIIIESEDLDVAPCPPAHLFLSRDQVRLLEENVRNQIPLKSKATLESKTTYLYSRSQEPLIQNQHSVRMDISAEAQDSFPGQSALPNQDFSEAQFTSQAQQLVNNQESINSQPDIKARYIALPQDLMRKPLCSSTQDSFQTQDRDRSQHLVLVPHSVETQDSIKDLESDTKHSEEAQYSVWFEDSNKIQYSIPGQNNIFNNARHLVLTLSPNSVAEVMPQLKSVKTKGQKQIASSKLNQYPAYGSVPLSPTMTRQKNRRKTLHSKSKFSLKVPPQKSKKTPTSRVFQIIVCHTSECNKLRHRYKTKKKELHQRKGISGIALCLIYAFKLVPPYIRKYSRKRLAKFMPGLTGCRHFLLKQNKSLYAEKVNYAGPVEKRGTSGPTKNEKHHGRDNKELKNISPKIPPQLEESFMVNTYKQKAPCSSLIETNWKNKESLKDPILQAKEMDIAEFCAPNSEKTSDLHIAKHETPLEEAISAALQKFDSSPKMDSDRRKKTWEDLKSTENSHLLLTSGEKLPTSTSEMQRCFPKGNTQEKEDFLEIVLESSDVNLLISLVTKKHKSSEQSAGVEIQESPEGVIEKEEKPLIVNVTEDGDLSESEELECNTRSSIKNRQDERISDAFHDATHSALSEPPHMETQSGLKTKTDTSRIGLSHSAVKQDELPDDKKTWSAEYIEKSCIFKKPQEHDREEEQQALQEADPQLTPGFRFSLQLKQKPKYVKFEIGQSCSDSRTTHNEELEVQPHTLSTETIVGTGPCPTMDPFQVEKVKQSTDGPTGRENADPVHPLTVSESLPVLTETTEHGVAFCGSPGKPLDDQIAEEKEDFKRVLPEVALGSFHRGMLPLSNVKRQRIRKKLPETKNVLCLNCVIMKVKTPPIHRRRRLRGDFKIMIKQILQDKTVAHMFLNVIDPHVSILPHIRTHSRLNAENHSHTKVKQEISEVEREEKCSDTITKGSDSGDTTEVAKLQDEVSGDKEASPEAVLEDCWNLRLDAYPEKELKTKKEMQQPITLAEIMMESVYSAITDPFHAENMKKSLTTQTDLRCTADSEMPPPASEKSLIGDPLTTRDSDVPDYGSDTREMVYSFEETKAELPKDLPEIFPETFNCHMPVLPHSKVKKNRVRFSHLESRVKSKSVHMKALKPSISQICNITGHRKKLESDFKAKFEKVNQANGLVYEFLNTLYSPVYSRLQGETNSFCHAQVKLQGLAGEGRPQYVDFFDKSSAFCDREEKVQDGEEEEQKTLLVTAPKYNQYLWINGYQGKETHLAEPDPALDRLTQEQDIQHRTCFTQTALQTGLQMGPREAKELQKINKPEDDITAPTGLEIPAPKAGEQDLPAPETSQGLIFNIYQKKDHDLVKSDEELKQPGSINIQVQPQTHFAQIILSSASCPTLDQFQIRKLESYARFPPPMSGEAEIDEQIFSARECGVPSDANHQKEQADGIEKKETVTLDFCLASLSISKSKRNFKQYSDMKTLMKPKCGISKAKKPSISNMLNIKGGASPNHRKELGYNLTTKMKEVDQGEKMADDRYSLTSVIPAINRYSKRERDKNMLGEKRLSSKQVKREISPHEGNITPDDTKETNLQDEEEEEGEQEMLLKIIPQYSQHFIFCSGQRKELDLHKWGNKGRGKILFVTEQDVPRQTQLPDPTQAEEPKRSQQTLNGTVWSANATLPFLKSQESLTGPVLIDTTKCDVPSNGRCTGDLYDHGKQEKAEFKEEVQATVLELEKSPSDGEAWEANVTDTQSRSSNTGKMNVPHRKEEENIPEMLTESVLHYSQHFHLSSHHMKNLGPCKPKSKLNSSECRRTWNLSCAMQNMRQEEHVRETVLETVSRNMMNFIRVQTLKKCLHTQEGIQYMVGLKTPFPKARKSETGSIQCDGLWDGNPRRKWDCPISKKKTWNQSDLVRTVLKPLDFSSLDSSEPKRQSYTLEVADKKNTVSPKQVILEAEKPSILQVLNSTRCLIGIHRKKPHKVKYKIRERQWNESVRETLLLTTEGAKIPTPKLVIDQLSFNTAAKDTLYNDRTRHKNLGGLITEKKAESEENSATTLLGPLDLFTPVLSDSESQINTVQEKIILNPRCLALKKKEPLISQILKINRQFATKQRTKLRSNLKTKMKAIWQGKNVAVIFTNAIYFMLDTSDIKRQSRFKTEIDRISRFSPVQPTHMELPVESRVILQSVNATVHAALSISKEQEQEQEQEVGIEREKTVLNADLKSTDASMSIPPHIKMEQSPSTWGNYEESSEKRNALNKAKVTEEEEYEQQVLFGTPPQNTQPFEFLQTRQQEPCVSGTIQNSAYAYNPKYPKIIKQKANAKAAGVKNTTHTEQVKSKAKKPLVSLMCNTTGYGTQSNEKETRCNIKKQKPGFQQGKAEVEFILKTICDSGSSPPQIQALMEAEREKGKAQRLIHIPPEPKLEKALNRRQIAFSQSIAKSAKSRNIKPLKQYIREQEEEYQIASPDVLPQCKYRFVMSQPLKEPDDVKFTDLKREVYPDRHSRKRETNCTTFDISRIRLHTKHKFLITPGVKEGDEDMTQHPFPTPQWREVSKKTDISLSSKGQNMFLPELDASQQKTCKEQKLLKQGSISRTHLEHTLYPIMETPHLKNTVKVSEEGMHIDRKNISHLLGREGLRETDILQGSKGQTFLCTNVEAQRYMSAVQKGEVKPDHAPERILDSLSCPSEEPLHVKGARNATGQENVNIPIVSNVNPWRKEKPKLMDILSKSNGQKIKFSKKWRAKQQNSSNQKEENLLESVSSCILHQLHIGKRKKEVSAKGISPTVLSPVVEKASNKADIPVDQPPCSEGINLHIRGRKEHQQENTCKALPTSVSHSLMNILQIKLLRVTKALKEVDSPTYLTSNTEGIGFPIAGREEQPERIQHICPNLASDSSRDIFQSKMLYEKKASEEVVSTVDYTPSAEGIGSLITGKGDQQEKSTYEALPKCASHSQAGLRQTDTPAQEVKLDGTNRMNCEYSPPQAKEALKGMGVIVGYIQKSEERQNLPSIEQSQQHLLTPSENLLEHTSYPQNDPWLLPHLTPPTKEALSEVGSVSSRTKGLDLISKDQLNTGCEHGLEWTVPSIPPRQTTKQNTRPPLESFTKTVKYQNVSLSKGEQSLDGAQVIDSISNVSSPKLRVRKNVQLHKVYQKKVQKEVCLPGLFSHSLSIHMPLLPENKRQKNDLKQGVKKGIIHPQRTLEKLVFSNIFNTTDGGSPGNRTELQWSIKEKMVNIKHRKVKPDLVLTNIYEFIPSLPYLKLNKKTIDEIISNNVKRIRQLISQKKEKERRKVNMKGIMDPNVILKAKKSSLSRILSEKELPGLLNIIKQESNVQIGKGKSGVKLTNLFTSLPSLSHPNLNSRTKGGRDKSGTPWNCLPPLNLQASSNIRKTSFAQSINRDSLSNIIESKQCLPQKKKEDGDNIVYMKDIRGCRCAPFKRKKKLFTHTLHGNEPQWNNKEQEKMMQEDKSDLVVVQNKPCVSILSSPHLKRGPAVKQEAYMRGVSGFCLPPLTLQGLSDAVIICGEPTDDILSSIERSKCMSQENEDKVEMALEEIRNPKRIALEANQSPIARELQLNIKKKEEKMQEDKDERVGIQRKSCVSISSPPYCEVDTRRKGEAIMLRKTRSSFLQPKLQDSSDTGNIAHKKSVYGDNSNNVKKAKEHIMQEEEGRVKMAKVLPLEKKKSPSSQEIQLDIKEQKKKIQRIQGEPSVILTCTSIPATSFKLDTRIKEEDYRAEVTRYSLSEPSQQKSSDVVTKENKGFIKGDVTSDVQAANEYMPQKGEDRGKIVNMKYIMYSKETTSKAKVLALPHVPNTPGRCSPQIREVQTNRREDLGHVQERRSELDEVLTEPCLPQFTLSKVIEGKKEKQGVIKPGIPSSWHRESSNAEKLKYTLSAVNDISSDLKRTKYMTQKEEDKANIFVRDLMHPKCLALKAKKSPLFHTLQAKKLQVNIKEQVKRGQEGRRDTVVLLSKIFPFVTSSVHLKFDTTTEEEGGPGIIRNYVPPPELQDSLPSVQIATPKSTDSHRKKGKQHPPPKEKDRVQTAAMSSSVRASGTDFKAKTSSPPHVFSVAEHGALSRRKEPWPSIEERVEQGQGRTEDLDVAPTKTPPSSPSPSHHRLDAGTKGDEDLPAVAGFSPSPFQLPESSGAGKIRYADSSQGISSCNGIIKTNGHMPYRETKLRVKTKDKKDRIYPKIITLEAHTSPLTHLLSRNRLPLNVKEQGKEVQDSKGEPEMVLRETRASLLSPSYLKWDTSRNEKEDTERITQSCFLPLKICDPFNPSKKADAKSFDGYLLKDEDRLKTGIEDKVLPSEKADTRSCDGYMLKEEVRLKTDTQDKVLLISLHQNAKELPLSHIRDTKELKWKIKEQKRKVQRDDSELVTKLKNIYTSLLALPYLKSDTTEGEGYMIIITKLPLPLAQSKESSEYAETSEGQLSKDVKKLKEHMLHKEEKEREKYVDMNSTVDHNNMDFKAKESPILLTYNLSDLQWKTKGQEGKVQEDKREPGDAILTETCTSKSSPLRLDKNTSIREEGMPMLSRPSFPPVNFQKSSGSEDVVHAEPMASDTIISPPKEKQHLPQNKEEDGVERGNLMSPKHHEKEMQESKDGPGMVLTKSSTSSPSLPALKLDKEVQVNDEMLALKRSVLPRISYAGEMVHTDSISGDVTKDVQNLTKSSTSSPSLPALKLDKEVQVNNEMLALKRSVLLRISYTGEIVHTHSISADTMKVGQNLTKCSASSPSLPALRTDKEIQVDNEMLALKRSVLLRISNAGQIVHTYSISGGTMKDVQNEEQPMPEKEEREREKTVGRRGAMHTKDITWKSKKSPSSYMLHRTELHLNIGGVEQKKQESQGKPPSTVVRNIYVSKPPTKLELDKGTQVDEGRLGIKKPSLLPRMLSALSDAKKRPATKGIGSDVRKRKQHMSEKEKKYDVKKGDMRLRTHHKEATISPIPHVLSTKEFVLNVIKVPGEKVHKSKDEPCTVLTRTFLSIPSAPLYLESGSKIDQDAPGIMGSSCPQQNLQESSDTQKTAIRESAAGKSEIVKNAEHSVPEEAMQQWTSNFVISVQRRKEPPRVKSEGDLSRLLLNPQHEDFYFTGFDTITSGKRLECFFSGPEAQREKYKPETFTMVLSFPMMDLTKIENLKKETEIMNNLNHKISPQVLVSLPRKLSKDTYATLGSPVSSEGFSASEQGACQQETSSKASPGSAESCKFDRPEEDRRNNEKISEMSSPKVLAPQTKESLEKMNITESNDPQNIEKEVVMKKQVLVQSGSGQKTRVDSSLSLKIPLQNVKQKTPLEIDMHKQTTVYPGIQILPGIHMDITEFDAQRGNREQTLLVPEQEEHSLESLQKSISFCWTFALQSGDLEEKKETDTSSTRNLVQKRLQIKEEILKIDTNIAVHLKEDKIEMHKHTVVNLEKETIKVDTSNTVNLNTASLKAEEPQIKTQVITHMANSCLIKQKHKKEREVSGAKQNIQLQKMFQKHVLDSFYAYIPLSPKFGGQKGRLTIADLKRELSPKYLNMKTPKHPVLQIIGNTGHGTPSNRKKLEYNFNKPKKIALWREDASGIFVRSLSISIMSPSQTKETVKSETNLERAKRTRLSKFQKSPNTSETVKRGSSSTVKEGDQNFTKTVPQDSQPFMVDEQQMHKLPSVKSEANLSSEIYRNLAPQTKESVVPGDHISRIVKEPDLLMIKKEKAPKCIKTRTECPFMSEDPKENVEIHKKSTLNMNSFPPWVEEPQDETQLFDTMECASPPKHKCIHSGVKVPKRKNGVLLLFEEKSLHQIDLDLQYKYLHFLLGSPVKSMFPKPNALPKHILKLQTVAIHKKVDNSGESGHLSIDTRPLEEHISFKKQSFHENSLVRNFLEPTQVCASDPDQHNTVRKDTMALSKLKSHVTPEKDKRCHVLFQEINTCESVDLKTLEKTQDLIDSHSIQNFEDFTDSQTNTESSDNLQECSALDVHESEECMFLDANSYLSWKSQTSLFELQKDMPVENLYKKNKIKTDLKPLYSEDSGSHHIRGCQKHSSIVTPPSYESHKTRKHRSSSKMTPPSYESHKSRKHRSSSKMRSPDSWCHSSLNTVEVFSVSSSVLFSEEKLSQTTRSGKHYPLVPLTESDIKSQFAKSQGKPHRHSESKEQKKAKLDLSRKNNTPWECEDSYTQSKEKHTRKEKVRDYESERSDYFPSKHKSASKPPQEDISFHSERTQNQPFFYACIPSDSLEIIPQTVRWTIPPNILRRKNFRIPLVAKISSSCNIWSSSKKLLGSLLGSFSLVRQK</sequence>
<feature type="region of interest" description="Disordered" evidence="2">
    <location>
        <begin position="822"/>
        <end position="893"/>
    </location>
</feature>
<evidence type="ECO:0000313" key="6">
    <source>
        <dbReference type="RefSeq" id="XP_007107966.3"/>
    </source>
</evidence>
<dbReference type="PANTHER" id="PTHR35542:SF2">
    <property type="entry name" value="LEUCINE-RICH REPEAT TRANSMEMBRANE PROTEIN CCDC168"/>
    <property type="match status" value="1"/>
</dbReference>
<feature type="region of interest" description="Disordered" evidence="2">
    <location>
        <begin position="5111"/>
        <end position="5139"/>
    </location>
</feature>
<feature type="compositionally biased region" description="Basic and acidic residues" evidence="2">
    <location>
        <begin position="4806"/>
        <end position="4817"/>
    </location>
</feature>
<proteinExistence type="predicted"/>
<feature type="region of interest" description="Disordered" evidence="2">
    <location>
        <begin position="4995"/>
        <end position="5021"/>
    </location>
</feature>
<feature type="domain" description="Coiled-coil" evidence="4">
    <location>
        <begin position="4544"/>
        <end position="4731"/>
    </location>
</feature>
<feature type="domain" description="Coiled-coil" evidence="4">
    <location>
        <begin position="3753"/>
        <end position="3885"/>
    </location>
</feature>
<feature type="compositionally biased region" description="Basic and acidic residues" evidence="2">
    <location>
        <begin position="4290"/>
        <end position="4311"/>
    </location>
</feature>
<feature type="compositionally biased region" description="Polar residues" evidence="2">
    <location>
        <begin position="1966"/>
        <end position="1978"/>
    </location>
</feature>
<feature type="domain" description="Coiled-coil" evidence="4">
    <location>
        <begin position="2574"/>
        <end position="2669"/>
    </location>
</feature>
<accession>A0A2Y9ES06</accession>
<dbReference type="RefSeq" id="XP_007107966.3">
    <property type="nucleotide sequence ID" value="XM_007107904.3"/>
</dbReference>
<feature type="region of interest" description="Disordered" evidence="2">
    <location>
        <begin position="1864"/>
        <end position="1887"/>
    </location>
</feature>
<protein>
    <submittedName>
        <fullName evidence="6">Leucine-rich repeat transmembrane protein CCDC168</fullName>
    </submittedName>
</protein>
<organism evidence="5 6">
    <name type="scientific">Physeter macrocephalus</name>
    <name type="common">Sperm whale</name>
    <name type="synonym">Physeter catodon</name>
    <dbReference type="NCBI Taxonomy" id="9755"/>
    <lineage>
        <taxon>Eukaryota</taxon>
        <taxon>Metazoa</taxon>
        <taxon>Chordata</taxon>
        <taxon>Craniata</taxon>
        <taxon>Vertebrata</taxon>
        <taxon>Euteleostomi</taxon>
        <taxon>Mammalia</taxon>
        <taxon>Eutheria</taxon>
        <taxon>Laurasiatheria</taxon>
        <taxon>Artiodactyla</taxon>
        <taxon>Whippomorpha</taxon>
        <taxon>Cetacea</taxon>
        <taxon>Odontoceti</taxon>
        <taxon>Physeteridae</taxon>
        <taxon>Physeter</taxon>
    </lineage>
</organism>
<feature type="domain" description="Coiled-coil" evidence="4">
    <location>
        <begin position="3495"/>
        <end position="3654"/>
    </location>
</feature>
<feature type="region of interest" description="Disordered" evidence="2">
    <location>
        <begin position="1955"/>
        <end position="1986"/>
    </location>
</feature>
<dbReference type="CTD" id="643677"/>
<feature type="domain" description="Coiled-coil" evidence="4">
    <location>
        <begin position="5016"/>
        <end position="5141"/>
    </location>
</feature>
<feature type="compositionally biased region" description="Polar residues" evidence="2">
    <location>
        <begin position="3843"/>
        <end position="3852"/>
    </location>
</feature>
<feature type="compositionally biased region" description="Basic and acidic residues" evidence="2">
    <location>
        <begin position="1774"/>
        <end position="1795"/>
    </location>
</feature>
<feature type="compositionally biased region" description="Basic and acidic residues" evidence="2">
    <location>
        <begin position="4329"/>
        <end position="4339"/>
    </location>
</feature>
<feature type="compositionally biased region" description="Basic and acidic residues" evidence="2">
    <location>
        <begin position="5130"/>
        <end position="5139"/>
    </location>
</feature>
<feature type="region of interest" description="Disordered" evidence="2">
    <location>
        <begin position="2748"/>
        <end position="2768"/>
    </location>
</feature>
<keyword evidence="3 6" id="KW-0812">Transmembrane</keyword>
<feature type="compositionally biased region" description="Basic and acidic residues" evidence="2">
    <location>
        <begin position="5004"/>
        <end position="5016"/>
    </location>
</feature>
<feature type="transmembrane region" description="Helical" evidence="3">
    <location>
        <begin position="47"/>
        <end position="71"/>
    </location>
</feature>
<reference evidence="6" key="1">
    <citation type="submission" date="2025-08" db="UniProtKB">
        <authorList>
            <consortium name="RefSeq"/>
        </authorList>
    </citation>
    <scope>IDENTIFICATION</scope>
    <source>
        <tissue evidence="6">Muscle</tissue>
    </source>
</reference>
<feature type="region of interest" description="Disordered" evidence="2">
    <location>
        <begin position="5387"/>
        <end position="5446"/>
    </location>
</feature>
<evidence type="ECO:0000259" key="4">
    <source>
        <dbReference type="Pfam" id="PF15804"/>
    </source>
</evidence>
<feature type="compositionally biased region" description="Basic and acidic residues" evidence="2">
    <location>
        <begin position="1292"/>
        <end position="1303"/>
    </location>
</feature>
<keyword evidence="3" id="KW-1133">Transmembrane helix</keyword>
<feature type="compositionally biased region" description="Low complexity" evidence="2">
    <location>
        <begin position="4823"/>
        <end position="4833"/>
    </location>
</feature>
<feature type="domain" description="Coiled-coil" evidence="4">
    <location>
        <begin position="3891"/>
        <end position="4062"/>
    </location>
</feature>
<feature type="region of interest" description="Disordered" evidence="2">
    <location>
        <begin position="1774"/>
        <end position="1817"/>
    </location>
</feature>